<reference evidence="1" key="1">
    <citation type="submission" date="2024-11" db="EMBL/GenBank/DDBJ databases">
        <title>Description of Massilia orientalis sp. nov., isolated from rhizosphere soil of Ageratina adenophora.</title>
        <authorList>
            <person name="Wang Y."/>
        </authorList>
    </citation>
    <scope>NUCLEOTIDE SEQUENCE</scope>
    <source>
        <strain evidence="1">YIM B02787</strain>
    </source>
</reference>
<comment type="caution">
    <text evidence="1">The sequence shown here is derived from an EMBL/GenBank/DDBJ whole genome shotgun (WGS) entry which is preliminary data.</text>
</comment>
<evidence type="ECO:0000313" key="2">
    <source>
        <dbReference type="Proteomes" id="UP001168096"/>
    </source>
</evidence>
<accession>A0ACC7MHJ0</accession>
<organism evidence="1 2">
    <name type="scientific">Massilia orientalis</name>
    <dbReference type="NCBI Taxonomy" id="3050128"/>
    <lineage>
        <taxon>Bacteria</taxon>
        <taxon>Pseudomonadati</taxon>
        <taxon>Pseudomonadota</taxon>
        <taxon>Betaproteobacteria</taxon>
        <taxon>Burkholderiales</taxon>
        <taxon>Oxalobacteraceae</taxon>
        <taxon>Telluria group</taxon>
        <taxon>Massilia</taxon>
    </lineage>
</organism>
<evidence type="ECO:0000313" key="1">
    <source>
        <dbReference type="EMBL" id="MFJ1471535.1"/>
    </source>
</evidence>
<keyword evidence="2" id="KW-1185">Reference proteome</keyword>
<sequence>MSSPAIGVASDVKRPATWRYFAGAVIAFPFVCLLWMMLDFRVLHPELAKVSVETTMDRMRWFSVPLVLVILLFGGKWLYASSAANAREREWQQKNQQLQEQEAAARAGKARREYVLEVIGLGVTYEKYRQGKLWDVLQMGTPFTSIREQDPNKYEWAANDKIGASGGRACDALENGADSSPMFWGVPSFYAGSPIPDPAQQPSELRPIAGLAASAETTGMAWHLFVTGPWQLSERPDQLLEQVFAFFDSHPDLPYVILLADDSSATRDGDLPPEAPRLIRDGYYIPDMPDSTAVFVLARRERVEPLRPYVWDDPANDYLQENLRRMYYHLKESAPTPAKLAHPEQFDGGRNPTVAEWLKAVAVFAKRPVFDKNEADISLAAFRRWMNDPPKDWKPTPWFPVPWNRNQMEAFDNLPSLGYIHRPVFVKFEDEHGQPVKRREARQKILEAGWQQALQTLPDAERAKGPARIVGAFGDHVDQQAALEGVLHAYAAQGGREIDTSKTAQFINTDRRLGNTGAATFFMQMALGVMGSYIHGGTSAAINLRDPAGGSIVFISPPTEASLSKQEGRDVFKHQVKPAVDSDNYKPPTVGAVLGAEESPAMKDLATARH</sequence>
<name>A0ACC7MHJ0_9BURK</name>
<dbReference type="Proteomes" id="UP001168096">
    <property type="component" value="Unassembled WGS sequence"/>
</dbReference>
<protein>
    <submittedName>
        <fullName evidence="1">DUF2875 family protein</fullName>
    </submittedName>
</protein>
<dbReference type="EMBL" id="JASNRB020000023">
    <property type="protein sequence ID" value="MFJ1471535.1"/>
    <property type="molecule type" value="Genomic_DNA"/>
</dbReference>
<gene>
    <name evidence="1" type="ORF">QPK29_027765</name>
</gene>
<proteinExistence type="predicted"/>